<dbReference type="InterPro" id="IPR020845">
    <property type="entry name" value="AMP-binding_CS"/>
</dbReference>
<evidence type="ECO:0000256" key="1">
    <source>
        <dbReference type="ARBA" id="ARBA00022450"/>
    </source>
</evidence>
<dbReference type="CDD" id="cd05918">
    <property type="entry name" value="A_NRPS_SidN3_like"/>
    <property type="match status" value="1"/>
</dbReference>
<evidence type="ECO:0000256" key="2">
    <source>
        <dbReference type="ARBA" id="ARBA00022553"/>
    </source>
</evidence>
<keyword evidence="1" id="KW-0596">Phosphopantetheine</keyword>
<keyword evidence="6" id="KW-1185">Reference proteome</keyword>
<dbReference type="Gene3D" id="3.40.50.12780">
    <property type="entry name" value="N-terminal domain of ligase-like"/>
    <property type="match status" value="1"/>
</dbReference>
<dbReference type="GO" id="GO:0043041">
    <property type="term" value="P:amino acid activation for nonribosomal peptide biosynthetic process"/>
    <property type="evidence" value="ECO:0007669"/>
    <property type="project" value="TreeGrafter"/>
</dbReference>
<dbReference type="PANTHER" id="PTHR45527:SF16">
    <property type="entry name" value="NONRIBOSOMAL PEPTIDE SYNTHASE ATNA-RELATED"/>
    <property type="match status" value="1"/>
</dbReference>
<dbReference type="STRING" id="1042311.A0A2T3ZCY1"/>
<feature type="non-terminal residue" evidence="5">
    <location>
        <position position="550"/>
    </location>
</feature>
<dbReference type="GO" id="GO:0031177">
    <property type="term" value="F:phosphopantetheine binding"/>
    <property type="evidence" value="ECO:0007669"/>
    <property type="project" value="TreeGrafter"/>
</dbReference>
<dbReference type="Gene3D" id="3.30.300.30">
    <property type="match status" value="1"/>
</dbReference>
<organism evidence="5 6">
    <name type="scientific">Trichoderma asperellum (strain ATCC 204424 / CBS 433.97 / NBRC 101777)</name>
    <dbReference type="NCBI Taxonomy" id="1042311"/>
    <lineage>
        <taxon>Eukaryota</taxon>
        <taxon>Fungi</taxon>
        <taxon>Dikarya</taxon>
        <taxon>Ascomycota</taxon>
        <taxon>Pezizomycotina</taxon>
        <taxon>Sordariomycetes</taxon>
        <taxon>Hypocreomycetidae</taxon>
        <taxon>Hypocreales</taxon>
        <taxon>Hypocreaceae</taxon>
        <taxon>Trichoderma</taxon>
    </lineage>
</organism>
<accession>A0A2T3ZCY1</accession>
<dbReference type="PANTHER" id="PTHR45527">
    <property type="entry name" value="NONRIBOSOMAL PEPTIDE SYNTHETASE"/>
    <property type="match status" value="1"/>
</dbReference>
<protein>
    <recommendedName>
        <fullName evidence="4">AMP-dependent synthetase/ligase domain-containing protein</fullName>
    </recommendedName>
</protein>
<dbReference type="InterPro" id="IPR010071">
    <property type="entry name" value="AA_adenyl_dom"/>
</dbReference>
<dbReference type="PROSITE" id="PS00455">
    <property type="entry name" value="AMP_BINDING"/>
    <property type="match status" value="1"/>
</dbReference>
<gene>
    <name evidence="5" type="ORF">M441DRAFT_137805</name>
</gene>
<dbReference type="GO" id="GO:0016874">
    <property type="term" value="F:ligase activity"/>
    <property type="evidence" value="ECO:0007669"/>
    <property type="project" value="UniProtKB-KW"/>
</dbReference>
<dbReference type="GO" id="GO:0044550">
    <property type="term" value="P:secondary metabolite biosynthetic process"/>
    <property type="evidence" value="ECO:0007669"/>
    <property type="project" value="TreeGrafter"/>
</dbReference>
<keyword evidence="3" id="KW-0436">Ligase</keyword>
<keyword evidence="2" id="KW-0597">Phosphoprotein</keyword>
<dbReference type="Pfam" id="PF00501">
    <property type="entry name" value="AMP-binding"/>
    <property type="match status" value="1"/>
</dbReference>
<name>A0A2T3ZCY1_TRIA4</name>
<dbReference type="OrthoDB" id="416786at2759"/>
<evidence type="ECO:0000256" key="3">
    <source>
        <dbReference type="ARBA" id="ARBA00022598"/>
    </source>
</evidence>
<dbReference type="NCBIfam" id="TIGR01733">
    <property type="entry name" value="AA-adenyl-dom"/>
    <property type="match status" value="1"/>
</dbReference>
<dbReference type="InterPro" id="IPR045851">
    <property type="entry name" value="AMP-bd_C_sf"/>
</dbReference>
<dbReference type="GO" id="GO:0005737">
    <property type="term" value="C:cytoplasm"/>
    <property type="evidence" value="ECO:0007669"/>
    <property type="project" value="TreeGrafter"/>
</dbReference>
<evidence type="ECO:0000259" key="4">
    <source>
        <dbReference type="Pfam" id="PF00501"/>
    </source>
</evidence>
<evidence type="ECO:0000313" key="5">
    <source>
        <dbReference type="EMBL" id="PTB42652.1"/>
    </source>
</evidence>
<proteinExistence type="predicted"/>
<evidence type="ECO:0000313" key="6">
    <source>
        <dbReference type="Proteomes" id="UP000240493"/>
    </source>
</evidence>
<dbReference type="InterPro" id="IPR000873">
    <property type="entry name" value="AMP-dep_synth/lig_dom"/>
</dbReference>
<dbReference type="SUPFAM" id="SSF56801">
    <property type="entry name" value="Acetyl-CoA synthetase-like"/>
    <property type="match status" value="1"/>
</dbReference>
<reference evidence="5 6" key="1">
    <citation type="submission" date="2016-07" db="EMBL/GenBank/DDBJ databases">
        <title>Multiple horizontal gene transfer events from other fungi enriched the ability of initially mycotrophic Trichoderma (Ascomycota) to feed on dead plant biomass.</title>
        <authorList>
            <consortium name="DOE Joint Genome Institute"/>
            <person name="Aerts A."/>
            <person name="Atanasova L."/>
            <person name="Chenthamara K."/>
            <person name="Zhang J."/>
            <person name="Grujic M."/>
            <person name="Henrissat B."/>
            <person name="Kuo A."/>
            <person name="Salamov A."/>
            <person name="Lipzen A."/>
            <person name="Labutti K."/>
            <person name="Barry K."/>
            <person name="Miao Y."/>
            <person name="Rahimi M.J."/>
            <person name="Shen Q."/>
            <person name="Grigoriev I.V."/>
            <person name="Kubicek C.P."/>
            <person name="Druzhinina I.S."/>
        </authorList>
    </citation>
    <scope>NUCLEOTIDE SEQUENCE [LARGE SCALE GENOMIC DNA]</scope>
    <source>
        <strain evidence="5 6">CBS 433.97</strain>
    </source>
</reference>
<dbReference type="FunFam" id="3.40.50.12780:FF:000014">
    <property type="entry name" value="Nonribosomal peptide synthetase 1"/>
    <property type="match status" value="1"/>
</dbReference>
<dbReference type="Proteomes" id="UP000240493">
    <property type="component" value="Unassembled WGS sequence"/>
</dbReference>
<feature type="domain" description="AMP-dependent synthetase/ligase" evidence="4">
    <location>
        <begin position="57"/>
        <end position="396"/>
    </location>
</feature>
<dbReference type="EMBL" id="KZ679260">
    <property type="protein sequence ID" value="PTB42652.1"/>
    <property type="molecule type" value="Genomic_DNA"/>
</dbReference>
<sequence>MERILNQLVHIIRQLHSHVPEQKLKHIDMISPQDRKEIQEWNSVESIVADTCVHYLFEQRAQKSPNATAVHAHDGDFTYKELDDLSSRLAQHLSKSGVKNAFVAVCFEKSKWAVLTMMAVLKAGAAIVPLDHSHPVMRLKSIIEDSDAELVLCSPAQQELLKQTGTTVFVVDATSLGNIPLATSTTRERVSSSSAAFVFFTSGSTGLPKGIIITHTAYCTSARSHSKALRINEESRVMQFAAYTYDVSVGEIFTTLICGGCICVPSNHDRVNNLAAAIQRMGVTWMFLTPSVAGLLQPEDVPNLKTLVLGGEPATKQNFITWANGVYLINSYGPAECSIWTHCNPGVSRDTSIGYIGKNINGISWITDAEDPTKLAPIGTVGELLIEGPVLARGYLNDQAKTEAAFIEAPAWYSANTGRKAPKLYRTGDLVKYDSNGGIIILGRRDTQVKLRGQRVELGEIEFHIQRSLPKHVEVIVDVIKHSNSNHSVLMAFICGGHYDGKMQQQDSENLAAPQSLQEVYPEVGLQLSSYLPRHMIPSIFVPITTMPLT</sequence>
<dbReference type="AlphaFoldDB" id="A0A2T3ZCY1"/>
<dbReference type="InterPro" id="IPR042099">
    <property type="entry name" value="ANL_N_sf"/>
</dbReference>